<evidence type="ECO:0000256" key="1">
    <source>
        <dbReference type="ARBA" id="ARBA00001933"/>
    </source>
</evidence>
<evidence type="ECO:0000256" key="3">
    <source>
        <dbReference type="ARBA" id="ARBA00004953"/>
    </source>
</evidence>
<evidence type="ECO:0000256" key="5">
    <source>
        <dbReference type="ARBA" id="ARBA00022573"/>
    </source>
</evidence>
<dbReference type="EMBL" id="JACIDS010000001">
    <property type="protein sequence ID" value="MBB3929230.1"/>
    <property type="molecule type" value="Genomic_DNA"/>
</dbReference>
<keyword evidence="13" id="KW-1185">Reference proteome</keyword>
<organism evidence="12 13">
    <name type="scientific">Kaistia hirudinis</name>
    <dbReference type="NCBI Taxonomy" id="1293440"/>
    <lineage>
        <taxon>Bacteria</taxon>
        <taxon>Pseudomonadati</taxon>
        <taxon>Pseudomonadota</taxon>
        <taxon>Alphaproteobacteria</taxon>
        <taxon>Hyphomicrobiales</taxon>
        <taxon>Kaistiaceae</taxon>
        <taxon>Kaistia</taxon>
    </lineage>
</organism>
<feature type="domain" description="Aminotransferase class I/classII large" evidence="11">
    <location>
        <begin position="74"/>
        <end position="331"/>
    </location>
</feature>
<comment type="pathway">
    <text evidence="3">Cofactor biosynthesis; adenosylcobalamin biosynthesis.</text>
</comment>
<dbReference type="InterPro" id="IPR005860">
    <property type="entry name" value="CobD"/>
</dbReference>
<accession>A0A840AGG7</accession>
<dbReference type="RefSeq" id="WP_183396908.1">
    <property type="nucleotide sequence ID" value="NZ_JACIDS010000001.1"/>
</dbReference>
<proteinExistence type="predicted"/>
<evidence type="ECO:0000256" key="4">
    <source>
        <dbReference type="ARBA" id="ARBA00012285"/>
    </source>
</evidence>
<comment type="caution">
    <text evidence="12">The sequence shown here is derived from an EMBL/GenBank/DDBJ whole genome shotgun (WGS) entry which is preliminary data.</text>
</comment>
<reference evidence="12 13" key="1">
    <citation type="submission" date="2020-08" db="EMBL/GenBank/DDBJ databases">
        <title>Genomic Encyclopedia of Type Strains, Phase IV (KMG-IV): sequencing the most valuable type-strain genomes for metagenomic binning, comparative biology and taxonomic classification.</title>
        <authorList>
            <person name="Goeker M."/>
        </authorList>
    </citation>
    <scope>NUCLEOTIDE SEQUENCE [LARGE SCALE GENOMIC DNA]</scope>
    <source>
        <strain evidence="12 13">DSM 25966</strain>
    </source>
</reference>
<dbReference type="NCBIfam" id="TIGR01140">
    <property type="entry name" value="L_thr_O3P_dcar"/>
    <property type="match status" value="1"/>
</dbReference>
<dbReference type="InterPro" id="IPR004838">
    <property type="entry name" value="NHTrfase_class1_PyrdxlP-BS"/>
</dbReference>
<protein>
    <recommendedName>
        <fullName evidence="4">threonine-phosphate decarboxylase</fullName>
        <ecNumber evidence="4">4.1.1.81</ecNumber>
    </recommendedName>
    <alternativeName>
        <fullName evidence="8">L-threonine-O-3-phosphate decarboxylase</fullName>
    </alternativeName>
</protein>
<dbReference type="AlphaFoldDB" id="A0A840AGG7"/>
<keyword evidence="7" id="KW-0456">Lyase</keyword>
<dbReference type="InterPro" id="IPR015422">
    <property type="entry name" value="PyrdxlP-dep_Trfase_small"/>
</dbReference>
<evidence type="ECO:0000256" key="10">
    <source>
        <dbReference type="SAM" id="MobiDB-lite"/>
    </source>
</evidence>
<keyword evidence="5" id="KW-0169">Cobalamin biosynthesis</keyword>
<name>A0A840AGG7_9HYPH</name>
<feature type="region of interest" description="Disordered" evidence="10">
    <location>
        <begin position="1"/>
        <end position="20"/>
    </location>
</feature>
<dbReference type="Gene3D" id="3.40.640.10">
    <property type="entry name" value="Type I PLP-dependent aspartate aminotransferase-like (Major domain)"/>
    <property type="match status" value="1"/>
</dbReference>
<dbReference type="GO" id="GO:0048472">
    <property type="term" value="F:threonine-phosphate decarboxylase activity"/>
    <property type="evidence" value="ECO:0007669"/>
    <property type="project" value="UniProtKB-EC"/>
</dbReference>
<dbReference type="PROSITE" id="PS00105">
    <property type="entry name" value="AA_TRANSFER_CLASS_1"/>
    <property type="match status" value="1"/>
</dbReference>
<evidence type="ECO:0000313" key="12">
    <source>
        <dbReference type="EMBL" id="MBB3929230.1"/>
    </source>
</evidence>
<dbReference type="CDD" id="cd00609">
    <property type="entry name" value="AAT_like"/>
    <property type="match status" value="1"/>
</dbReference>
<dbReference type="InterPro" id="IPR004839">
    <property type="entry name" value="Aminotransferase_I/II_large"/>
</dbReference>
<dbReference type="GO" id="GO:0009236">
    <property type="term" value="P:cobalamin biosynthetic process"/>
    <property type="evidence" value="ECO:0007669"/>
    <property type="project" value="UniProtKB-UniPathway"/>
</dbReference>
<dbReference type="SUPFAM" id="SSF53383">
    <property type="entry name" value="PLP-dependent transferases"/>
    <property type="match status" value="1"/>
</dbReference>
<dbReference type="UniPathway" id="UPA00148"/>
<dbReference type="InterPro" id="IPR015421">
    <property type="entry name" value="PyrdxlP-dep_Trfase_major"/>
</dbReference>
<evidence type="ECO:0000313" key="13">
    <source>
        <dbReference type="Proteomes" id="UP000553963"/>
    </source>
</evidence>
<sequence length="334" mass="35570">MADRSSPAPGPQPRHGGGLVDAARLHGIPLDDWLDLSTGINPHAFPLPPFAPDDLLRLPDPAALRDLLAVARRAYAAPADAVVLPVPGSDLALRLIPLLFPRGPVAILSPTYSGHAEAWDAAGHAFKRVADLSQAIDAASIIVLANPNNPDGRTVAPETLASIGERHTLIVDEAFCDLAPEASVVPMIGPRTIVLRSFGKFYGLAGLRLGFVIGDRELLGPLERLLGDWPVSGPAIAAGRLALADTAWQAATRTRLATERARLDSLLQSVGYVTIEGTDLFRSVITQDAAALHLALARQGIWTRIFAEDPTRIRIGIPPEGGFERLERALSRGF</sequence>
<comment type="function">
    <text evidence="2">Decarboxylates L-threonine-O-3-phosphate to yield (R)-1-amino-2-propanol O-2-phosphate, the precursor for the linkage between the nucleotide loop and the corrin ring in cobalamin.</text>
</comment>
<dbReference type="PANTHER" id="PTHR42885:SF1">
    <property type="entry name" value="THREONINE-PHOSPHATE DECARBOXYLASE"/>
    <property type="match status" value="1"/>
</dbReference>
<dbReference type="GO" id="GO:0030170">
    <property type="term" value="F:pyridoxal phosphate binding"/>
    <property type="evidence" value="ECO:0007669"/>
    <property type="project" value="InterPro"/>
</dbReference>
<evidence type="ECO:0000256" key="2">
    <source>
        <dbReference type="ARBA" id="ARBA00003444"/>
    </source>
</evidence>
<keyword evidence="6" id="KW-0663">Pyridoxal phosphate</keyword>
<dbReference type="InterPro" id="IPR015424">
    <property type="entry name" value="PyrdxlP-dep_Trfase"/>
</dbReference>
<evidence type="ECO:0000256" key="6">
    <source>
        <dbReference type="ARBA" id="ARBA00022898"/>
    </source>
</evidence>
<evidence type="ECO:0000256" key="8">
    <source>
        <dbReference type="ARBA" id="ARBA00029996"/>
    </source>
</evidence>
<comment type="catalytic activity">
    <reaction evidence="9">
        <text>O-phospho-L-threonine + H(+) = (R)-1-aminopropan-2-yl phosphate + CO2</text>
        <dbReference type="Rhea" id="RHEA:11492"/>
        <dbReference type="ChEBI" id="CHEBI:15378"/>
        <dbReference type="ChEBI" id="CHEBI:16526"/>
        <dbReference type="ChEBI" id="CHEBI:58563"/>
        <dbReference type="ChEBI" id="CHEBI:58675"/>
        <dbReference type="EC" id="4.1.1.81"/>
    </reaction>
</comment>
<dbReference type="Gene3D" id="3.90.1150.10">
    <property type="entry name" value="Aspartate Aminotransferase, domain 1"/>
    <property type="match status" value="1"/>
</dbReference>
<comment type="cofactor">
    <cofactor evidence="1">
        <name>pyridoxal 5'-phosphate</name>
        <dbReference type="ChEBI" id="CHEBI:597326"/>
    </cofactor>
</comment>
<dbReference type="EC" id="4.1.1.81" evidence="4"/>
<dbReference type="Pfam" id="PF00155">
    <property type="entry name" value="Aminotran_1_2"/>
    <property type="match status" value="1"/>
</dbReference>
<dbReference type="Proteomes" id="UP000553963">
    <property type="component" value="Unassembled WGS sequence"/>
</dbReference>
<evidence type="ECO:0000256" key="7">
    <source>
        <dbReference type="ARBA" id="ARBA00023239"/>
    </source>
</evidence>
<dbReference type="PANTHER" id="PTHR42885">
    <property type="entry name" value="HISTIDINOL-PHOSPHATE AMINOTRANSFERASE-RELATED"/>
    <property type="match status" value="1"/>
</dbReference>
<evidence type="ECO:0000259" key="11">
    <source>
        <dbReference type="Pfam" id="PF00155"/>
    </source>
</evidence>
<evidence type="ECO:0000256" key="9">
    <source>
        <dbReference type="ARBA" id="ARBA00048531"/>
    </source>
</evidence>
<gene>
    <name evidence="12" type="ORF">GGR25_000249</name>
</gene>